<evidence type="ECO:0000259" key="1">
    <source>
        <dbReference type="Pfam" id="PF13577"/>
    </source>
</evidence>
<evidence type="ECO:0000313" key="2">
    <source>
        <dbReference type="EMBL" id="MDV6262748.1"/>
    </source>
</evidence>
<dbReference type="InterPro" id="IPR032710">
    <property type="entry name" value="NTF2-like_dom_sf"/>
</dbReference>
<reference evidence="2 3" key="1">
    <citation type="submission" date="2023-10" db="EMBL/GenBank/DDBJ databases">
        <title>Development of a sustainable strategy for remediation of hydrocarbon-contaminated territories based on the waste exchange concept.</title>
        <authorList>
            <person name="Krivoruchko A."/>
        </authorList>
    </citation>
    <scope>NUCLEOTIDE SEQUENCE [LARGE SCALE GENOMIC DNA]</scope>
    <source>
        <strain evidence="2 3">IEGM 1323</strain>
    </source>
</reference>
<dbReference type="SUPFAM" id="SSF54427">
    <property type="entry name" value="NTF2-like"/>
    <property type="match status" value="1"/>
</dbReference>
<dbReference type="Proteomes" id="UP001185755">
    <property type="component" value="Unassembled WGS sequence"/>
</dbReference>
<protein>
    <submittedName>
        <fullName evidence="2">Nuclear transport factor 2 family protein</fullName>
    </submittedName>
</protein>
<gene>
    <name evidence="2" type="ORF">R3P96_15525</name>
</gene>
<comment type="caution">
    <text evidence="2">The sequence shown here is derived from an EMBL/GenBank/DDBJ whole genome shotgun (WGS) entry which is preliminary data.</text>
</comment>
<organism evidence="2 3">
    <name type="scientific">Rhodococcoides yunnanense</name>
    <dbReference type="NCBI Taxonomy" id="278209"/>
    <lineage>
        <taxon>Bacteria</taxon>
        <taxon>Bacillati</taxon>
        <taxon>Actinomycetota</taxon>
        <taxon>Actinomycetes</taxon>
        <taxon>Mycobacteriales</taxon>
        <taxon>Nocardiaceae</taxon>
        <taxon>Rhodococcoides</taxon>
    </lineage>
</organism>
<keyword evidence="3" id="KW-1185">Reference proteome</keyword>
<accession>A0ABU4BF72</accession>
<dbReference type="RefSeq" id="WP_317565065.1">
    <property type="nucleotide sequence ID" value="NZ_JAWLJX010000004.1"/>
</dbReference>
<proteinExistence type="predicted"/>
<dbReference type="Gene3D" id="3.10.450.50">
    <property type="match status" value="1"/>
</dbReference>
<dbReference type="Pfam" id="PF13577">
    <property type="entry name" value="SnoaL_4"/>
    <property type="match status" value="1"/>
</dbReference>
<evidence type="ECO:0000313" key="3">
    <source>
        <dbReference type="Proteomes" id="UP001185755"/>
    </source>
</evidence>
<sequence length="135" mass="14904">MSSRPGIENTLSRYGLGYDDHHPEMIVASFTKDAVLTMKIADGDLIGPFDGIDAIMELMNGSAHSQSDQRRHLTTNVLIDDVDDDHAKVIAYLTIISVADGKLTVLSTGKYEDEFARVDGTWLIAKRHIALDLPY</sequence>
<dbReference type="InterPro" id="IPR037401">
    <property type="entry name" value="SnoaL-like"/>
</dbReference>
<feature type="domain" description="SnoaL-like" evidence="1">
    <location>
        <begin position="3"/>
        <end position="128"/>
    </location>
</feature>
<name>A0ABU4BF72_9NOCA</name>
<dbReference type="EMBL" id="JAWLJX010000004">
    <property type="protein sequence ID" value="MDV6262748.1"/>
    <property type="molecule type" value="Genomic_DNA"/>
</dbReference>